<accession>A0ABP5KI24</accession>
<name>A0ABP5KI24_9ACTN</name>
<sequence>MHKLTKSTMVAAVALTAALGLTAGSASAAGTWTATPGGAWTAKATTPKLTDTSTGTQLTCSSSSAAGTLQSGSGLSGTGISSITSVGWTSCSGPFGITFTVTANGLPWALNAVSYNATTGVTTGTITGVKAHISGAGCTADFAGTSSTTAATLNGTYTNSSHTLSLSGGNLHAYNVSGSCLGLLNSGDAATYVANYVLAGAQTITSP</sequence>
<evidence type="ECO:0008006" key="4">
    <source>
        <dbReference type="Google" id="ProtNLM"/>
    </source>
</evidence>
<feature type="signal peptide" evidence="1">
    <location>
        <begin position="1"/>
        <end position="28"/>
    </location>
</feature>
<keyword evidence="1" id="KW-0732">Signal</keyword>
<evidence type="ECO:0000313" key="2">
    <source>
        <dbReference type="EMBL" id="GAA2132739.1"/>
    </source>
</evidence>
<proteinExistence type="predicted"/>
<feature type="chain" id="PRO_5046886122" description="Ig-like domain-containing protein" evidence="1">
    <location>
        <begin position="29"/>
        <end position="207"/>
    </location>
</feature>
<reference evidence="3" key="1">
    <citation type="journal article" date="2019" name="Int. J. Syst. Evol. Microbiol.">
        <title>The Global Catalogue of Microorganisms (GCM) 10K type strain sequencing project: providing services to taxonomists for standard genome sequencing and annotation.</title>
        <authorList>
            <consortium name="The Broad Institute Genomics Platform"/>
            <consortium name="The Broad Institute Genome Sequencing Center for Infectious Disease"/>
            <person name="Wu L."/>
            <person name="Ma J."/>
        </authorList>
    </citation>
    <scope>NUCLEOTIDE SEQUENCE [LARGE SCALE GENOMIC DNA]</scope>
    <source>
        <strain evidence="3">JCM 14560</strain>
    </source>
</reference>
<evidence type="ECO:0000313" key="3">
    <source>
        <dbReference type="Proteomes" id="UP001422759"/>
    </source>
</evidence>
<evidence type="ECO:0000256" key="1">
    <source>
        <dbReference type="SAM" id="SignalP"/>
    </source>
</evidence>
<organism evidence="2 3">
    <name type="scientific">Kitasatospora kazusensis</name>
    <dbReference type="NCBI Taxonomy" id="407974"/>
    <lineage>
        <taxon>Bacteria</taxon>
        <taxon>Bacillati</taxon>
        <taxon>Actinomycetota</taxon>
        <taxon>Actinomycetes</taxon>
        <taxon>Kitasatosporales</taxon>
        <taxon>Streptomycetaceae</taxon>
        <taxon>Kitasatospora</taxon>
    </lineage>
</organism>
<dbReference type="EMBL" id="BAAANT010000003">
    <property type="protein sequence ID" value="GAA2132739.1"/>
    <property type="molecule type" value="Genomic_DNA"/>
</dbReference>
<dbReference type="RefSeq" id="WP_344460740.1">
    <property type="nucleotide sequence ID" value="NZ_BAAANT010000003.1"/>
</dbReference>
<protein>
    <recommendedName>
        <fullName evidence="4">Ig-like domain-containing protein</fullName>
    </recommendedName>
</protein>
<comment type="caution">
    <text evidence="2">The sequence shown here is derived from an EMBL/GenBank/DDBJ whole genome shotgun (WGS) entry which is preliminary data.</text>
</comment>
<dbReference type="Proteomes" id="UP001422759">
    <property type="component" value="Unassembled WGS sequence"/>
</dbReference>
<keyword evidence="3" id="KW-1185">Reference proteome</keyword>
<gene>
    <name evidence="2" type="ORF">GCM10009760_08060</name>
</gene>